<comment type="caution">
    <text evidence="1">The sequence shown here is derived from an EMBL/GenBank/DDBJ whole genome shotgun (WGS) entry which is preliminary data.</text>
</comment>
<name>A0A0F9KL00_9ZZZZ</name>
<protein>
    <submittedName>
        <fullName evidence="1">Uncharacterized protein</fullName>
    </submittedName>
</protein>
<gene>
    <name evidence="1" type="ORF">LCGC14_1316130</name>
</gene>
<sequence length="61" mass="7171">MNKDEMVKNLEELLKETQLNDREIVLSYRDTIISAMNLLADLKGYKVQFCRKSARLNLPKE</sequence>
<organism evidence="1">
    <name type="scientific">marine sediment metagenome</name>
    <dbReference type="NCBI Taxonomy" id="412755"/>
    <lineage>
        <taxon>unclassified sequences</taxon>
        <taxon>metagenomes</taxon>
        <taxon>ecological metagenomes</taxon>
    </lineage>
</organism>
<dbReference type="EMBL" id="LAZR01007809">
    <property type="protein sequence ID" value="KKM82774.1"/>
    <property type="molecule type" value="Genomic_DNA"/>
</dbReference>
<accession>A0A0F9KL00</accession>
<dbReference type="AlphaFoldDB" id="A0A0F9KL00"/>
<proteinExistence type="predicted"/>
<reference evidence="1" key="1">
    <citation type="journal article" date="2015" name="Nature">
        <title>Complex archaea that bridge the gap between prokaryotes and eukaryotes.</title>
        <authorList>
            <person name="Spang A."/>
            <person name="Saw J.H."/>
            <person name="Jorgensen S.L."/>
            <person name="Zaremba-Niedzwiedzka K."/>
            <person name="Martijn J."/>
            <person name="Lind A.E."/>
            <person name="van Eijk R."/>
            <person name="Schleper C."/>
            <person name="Guy L."/>
            <person name="Ettema T.J."/>
        </authorList>
    </citation>
    <scope>NUCLEOTIDE SEQUENCE</scope>
</reference>
<evidence type="ECO:0000313" key="1">
    <source>
        <dbReference type="EMBL" id="KKM82774.1"/>
    </source>
</evidence>